<dbReference type="Pfam" id="PF02798">
    <property type="entry name" value="GST_N"/>
    <property type="match status" value="1"/>
</dbReference>
<organism evidence="7 8">
    <name type="scientific">Panagrolaimus davidi</name>
    <dbReference type="NCBI Taxonomy" id="227884"/>
    <lineage>
        <taxon>Eukaryota</taxon>
        <taxon>Metazoa</taxon>
        <taxon>Ecdysozoa</taxon>
        <taxon>Nematoda</taxon>
        <taxon>Chromadorea</taxon>
        <taxon>Rhabditida</taxon>
        <taxon>Tylenchina</taxon>
        <taxon>Panagrolaimomorpha</taxon>
        <taxon>Panagrolaimoidea</taxon>
        <taxon>Panagrolaimidae</taxon>
        <taxon>Panagrolaimus</taxon>
    </lineage>
</organism>
<dbReference type="InterPro" id="IPR004045">
    <property type="entry name" value="Glutathione_S-Trfase_N"/>
</dbReference>
<evidence type="ECO:0000313" key="7">
    <source>
        <dbReference type="Proteomes" id="UP000887578"/>
    </source>
</evidence>
<dbReference type="WBParaSite" id="PDA_v2.g22142.t1">
    <property type="protein sequence ID" value="PDA_v2.g22142.t1"/>
    <property type="gene ID" value="PDA_v2.g22142"/>
</dbReference>
<dbReference type="EC" id="2.5.1.18" evidence="1"/>
<dbReference type="Proteomes" id="UP000887578">
    <property type="component" value="Unplaced"/>
</dbReference>
<reference evidence="8" key="1">
    <citation type="submission" date="2022-11" db="UniProtKB">
        <authorList>
            <consortium name="WormBaseParasite"/>
        </authorList>
    </citation>
    <scope>IDENTIFICATION</scope>
</reference>
<keyword evidence="2" id="KW-0808">Transferase</keyword>
<feature type="domain" description="GST C-terminal" evidence="6">
    <location>
        <begin position="118"/>
        <end position="250"/>
    </location>
</feature>
<dbReference type="SUPFAM" id="SSF52833">
    <property type="entry name" value="Thioredoxin-like"/>
    <property type="match status" value="1"/>
</dbReference>
<proteinExistence type="inferred from homology"/>
<dbReference type="SUPFAM" id="SSF47616">
    <property type="entry name" value="GST C-terminal domain-like"/>
    <property type="match status" value="1"/>
</dbReference>
<dbReference type="PANTHER" id="PTHR11571:SF224">
    <property type="entry name" value="HEMATOPOIETIC PROSTAGLANDIN D SYNTHASE"/>
    <property type="match status" value="1"/>
</dbReference>
<comment type="catalytic activity">
    <reaction evidence="4">
        <text>RX + glutathione = an S-substituted glutathione + a halide anion + H(+)</text>
        <dbReference type="Rhea" id="RHEA:16437"/>
        <dbReference type="ChEBI" id="CHEBI:15378"/>
        <dbReference type="ChEBI" id="CHEBI:16042"/>
        <dbReference type="ChEBI" id="CHEBI:17792"/>
        <dbReference type="ChEBI" id="CHEBI:57925"/>
        <dbReference type="ChEBI" id="CHEBI:90779"/>
        <dbReference type="EC" id="2.5.1.18"/>
    </reaction>
</comment>
<dbReference type="GO" id="GO:0006749">
    <property type="term" value="P:glutathione metabolic process"/>
    <property type="evidence" value="ECO:0007669"/>
    <property type="project" value="TreeGrafter"/>
</dbReference>
<dbReference type="PROSITE" id="PS50404">
    <property type="entry name" value="GST_NTER"/>
    <property type="match status" value="1"/>
</dbReference>
<sequence>MEPILMPWMLANRKRCGSPETALIPTKRFTKLEASRLVPQFRLTFYDARGMAEMSRMILVYAGVPFEDIRISKEESWDKIKKESPYTLPLLEFNGKKLSGGDAIARMLAKMYGLAGQDVFEQAQADAMLGVMRDFMGAALDYVKFKYNLIFGKTAEDCDLDKLYYVQFVPAVKRYFGILEQYASQPTPDGFFLHSGVSYVDFAAANMFESLNALHSDLLAPYTNIKAIVQRVFALPQLRRYLARRPKTLW</sequence>
<dbReference type="InterPro" id="IPR050213">
    <property type="entry name" value="GST_superfamily"/>
</dbReference>
<dbReference type="SFLD" id="SFLDS00019">
    <property type="entry name" value="Glutathione_Transferase_(cytos"/>
    <property type="match status" value="1"/>
</dbReference>
<evidence type="ECO:0000256" key="1">
    <source>
        <dbReference type="ARBA" id="ARBA00012452"/>
    </source>
</evidence>
<keyword evidence="7" id="KW-1185">Reference proteome</keyword>
<accession>A0A914PTU2</accession>
<protein>
    <recommendedName>
        <fullName evidence="1">glutathione transferase</fullName>
        <ecNumber evidence="1">2.5.1.18</ecNumber>
    </recommendedName>
</protein>
<evidence type="ECO:0000259" key="6">
    <source>
        <dbReference type="PROSITE" id="PS50405"/>
    </source>
</evidence>
<dbReference type="AlphaFoldDB" id="A0A914PTU2"/>
<dbReference type="InterPro" id="IPR036249">
    <property type="entry name" value="Thioredoxin-like_sf"/>
</dbReference>
<dbReference type="CDD" id="cd03039">
    <property type="entry name" value="GST_N_Sigma_like"/>
    <property type="match status" value="1"/>
</dbReference>
<dbReference type="PROSITE" id="PS50405">
    <property type="entry name" value="GST_CTER"/>
    <property type="match status" value="1"/>
</dbReference>
<evidence type="ECO:0000313" key="8">
    <source>
        <dbReference type="WBParaSite" id="PDA_v2.g22142.t1"/>
    </source>
</evidence>
<dbReference type="Gene3D" id="3.40.30.10">
    <property type="entry name" value="Glutaredoxin"/>
    <property type="match status" value="1"/>
</dbReference>
<dbReference type="GO" id="GO:0004364">
    <property type="term" value="F:glutathione transferase activity"/>
    <property type="evidence" value="ECO:0007669"/>
    <property type="project" value="UniProtKB-EC"/>
</dbReference>
<dbReference type="Pfam" id="PF14497">
    <property type="entry name" value="GST_C_3"/>
    <property type="match status" value="1"/>
</dbReference>
<comment type="similarity">
    <text evidence="3">Belongs to the GST superfamily. Sigma family.</text>
</comment>
<dbReference type="CDD" id="cd03192">
    <property type="entry name" value="GST_C_Sigma_like"/>
    <property type="match status" value="1"/>
</dbReference>
<dbReference type="InterPro" id="IPR036282">
    <property type="entry name" value="Glutathione-S-Trfase_C_sf"/>
</dbReference>
<feature type="domain" description="GST N-terminal" evidence="5">
    <location>
        <begin position="39"/>
        <end position="116"/>
    </location>
</feature>
<name>A0A914PTU2_9BILA</name>
<evidence type="ECO:0000256" key="4">
    <source>
        <dbReference type="ARBA" id="ARBA00047960"/>
    </source>
</evidence>
<dbReference type="InterPro" id="IPR010987">
    <property type="entry name" value="Glutathione-S-Trfase_C-like"/>
</dbReference>
<dbReference type="InterPro" id="IPR004046">
    <property type="entry name" value="GST_C"/>
</dbReference>
<evidence type="ECO:0000259" key="5">
    <source>
        <dbReference type="PROSITE" id="PS50404"/>
    </source>
</evidence>
<dbReference type="Gene3D" id="1.20.1050.10">
    <property type="match status" value="1"/>
</dbReference>
<evidence type="ECO:0000256" key="3">
    <source>
        <dbReference type="ARBA" id="ARBA00038317"/>
    </source>
</evidence>
<evidence type="ECO:0000256" key="2">
    <source>
        <dbReference type="ARBA" id="ARBA00022679"/>
    </source>
</evidence>
<dbReference type="InterPro" id="IPR040079">
    <property type="entry name" value="Glutathione_S-Trfase"/>
</dbReference>
<dbReference type="PANTHER" id="PTHR11571">
    <property type="entry name" value="GLUTATHIONE S-TRANSFERASE"/>
    <property type="match status" value="1"/>
</dbReference>